<keyword evidence="3" id="KW-1185">Reference proteome</keyword>
<name>A0A5B7FSB6_PORTR</name>
<dbReference type="EMBL" id="VSRR010008260">
    <property type="protein sequence ID" value="MPC48396.1"/>
    <property type="molecule type" value="Genomic_DNA"/>
</dbReference>
<evidence type="ECO:0000313" key="2">
    <source>
        <dbReference type="EMBL" id="MPC48396.1"/>
    </source>
</evidence>
<reference evidence="2 3" key="1">
    <citation type="submission" date="2019-05" db="EMBL/GenBank/DDBJ databases">
        <title>Another draft genome of Portunus trituberculatus and its Hox gene families provides insights of decapod evolution.</title>
        <authorList>
            <person name="Jeong J.-H."/>
            <person name="Song I."/>
            <person name="Kim S."/>
            <person name="Choi T."/>
            <person name="Kim D."/>
            <person name="Ryu S."/>
            <person name="Kim W."/>
        </authorList>
    </citation>
    <scope>NUCLEOTIDE SEQUENCE [LARGE SCALE GENOMIC DNA]</scope>
    <source>
        <tissue evidence="2">Muscle</tissue>
    </source>
</reference>
<dbReference type="Proteomes" id="UP000324222">
    <property type="component" value="Unassembled WGS sequence"/>
</dbReference>
<feature type="region of interest" description="Disordered" evidence="1">
    <location>
        <begin position="50"/>
        <end position="72"/>
    </location>
</feature>
<comment type="caution">
    <text evidence="2">The sequence shown here is derived from an EMBL/GenBank/DDBJ whole genome shotgun (WGS) entry which is preliminary data.</text>
</comment>
<dbReference type="AlphaFoldDB" id="A0A5B7FSB6"/>
<protein>
    <submittedName>
        <fullName evidence="2">Uncharacterized protein</fullName>
    </submittedName>
</protein>
<evidence type="ECO:0000313" key="3">
    <source>
        <dbReference type="Proteomes" id="UP000324222"/>
    </source>
</evidence>
<sequence>MHTSDTTTRQRYRRHLWQVGGSAGGMRQRASGTRRRYHGTDYRVAVLVLSGPRGPRQSSTESMMSVPRLLRR</sequence>
<organism evidence="2 3">
    <name type="scientific">Portunus trituberculatus</name>
    <name type="common">Swimming crab</name>
    <name type="synonym">Neptunus trituberculatus</name>
    <dbReference type="NCBI Taxonomy" id="210409"/>
    <lineage>
        <taxon>Eukaryota</taxon>
        <taxon>Metazoa</taxon>
        <taxon>Ecdysozoa</taxon>
        <taxon>Arthropoda</taxon>
        <taxon>Crustacea</taxon>
        <taxon>Multicrustacea</taxon>
        <taxon>Malacostraca</taxon>
        <taxon>Eumalacostraca</taxon>
        <taxon>Eucarida</taxon>
        <taxon>Decapoda</taxon>
        <taxon>Pleocyemata</taxon>
        <taxon>Brachyura</taxon>
        <taxon>Eubrachyura</taxon>
        <taxon>Portunoidea</taxon>
        <taxon>Portunidae</taxon>
        <taxon>Portuninae</taxon>
        <taxon>Portunus</taxon>
    </lineage>
</organism>
<proteinExistence type="predicted"/>
<gene>
    <name evidence="2" type="ORF">E2C01_042168</name>
</gene>
<evidence type="ECO:0000256" key="1">
    <source>
        <dbReference type="SAM" id="MobiDB-lite"/>
    </source>
</evidence>
<accession>A0A5B7FSB6</accession>